<evidence type="ECO:0000313" key="4">
    <source>
        <dbReference type="Proteomes" id="UP000323317"/>
    </source>
</evidence>
<comment type="caution">
    <text evidence="3">The sequence shown here is derived from an EMBL/GenBank/DDBJ whole genome shotgun (WGS) entry which is preliminary data.</text>
</comment>
<keyword evidence="1" id="KW-0802">TPR repeat</keyword>
<dbReference type="Proteomes" id="UP000323317">
    <property type="component" value="Unassembled WGS sequence"/>
</dbReference>
<evidence type="ECO:0000313" key="3">
    <source>
        <dbReference type="EMBL" id="TYR72599.1"/>
    </source>
</evidence>
<dbReference type="AlphaFoldDB" id="A0A5D4K6W3"/>
<protein>
    <submittedName>
        <fullName evidence="3">Uncharacterized protein</fullName>
    </submittedName>
</protein>
<dbReference type="RefSeq" id="WP_148948846.1">
    <property type="nucleotide sequence ID" value="NZ_VTEH01000030.1"/>
</dbReference>
<sequence length="347" mass="41075">MSLEKKSIEELLDLEEELKAEIDLKENVSYAKLIRLYETLYRKIRRDPNNEYQASLEKIRQHLIFHLVQYGTYMKTVYRQDDRAAETSLEKALRYEKNLPIVHYRLGFLHYKQRSYTSALLHFDSALRFQMSHGFDKYKLNDQQLHNCHLYLSSCGLFIAKNTQEDLDNLDLNVNIENVLHYEVSPLYRLISENEQYLARHEYCKISSGSEEYCTKQDCESAREERESIILDFTEREISVIYNGKMNVLSRNRGEILRYFLLKSNESAPLTRHDFYDIFSVSGENGGVSTNTYTQNIRRLRAVFKEIEIKEDILINKPGSSETAYYFNHQYPFIILHRSDDTFLLNG</sequence>
<gene>
    <name evidence="3" type="ORF">FZC79_22240</name>
</gene>
<dbReference type="Gene3D" id="1.25.40.10">
    <property type="entry name" value="Tetratricopeptide repeat domain"/>
    <property type="match status" value="1"/>
</dbReference>
<dbReference type="InterPro" id="IPR036388">
    <property type="entry name" value="WH-like_DNA-bd_sf"/>
</dbReference>
<dbReference type="PROSITE" id="PS50005">
    <property type="entry name" value="TPR"/>
    <property type="match status" value="1"/>
</dbReference>
<dbReference type="InterPro" id="IPR011990">
    <property type="entry name" value="TPR-like_helical_dom_sf"/>
</dbReference>
<dbReference type="EMBL" id="VTEH01000030">
    <property type="protein sequence ID" value="TYR72599.1"/>
    <property type="molecule type" value="Genomic_DNA"/>
</dbReference>
<keyword evidence="2" id="KW-0175">Coiled coil</keyword>
<dbReference type="Gene3D" id="1.10.10.10">
    <property type="entry name" value="Winged helix-like DNA-binding domain superfamily/Winged helix DNA-binding domain"/>
    <property type="match status" value="1"/>
</dbReference>
<proteinExistence type="predicted"/>
<evidence type="ECO:0000256" key="2">
    <source>
        <dbReference type="SAM" id="Coils"/>
    </source>
</evidence>
<dbReference type="SUPFAM" id="SSF48452">
    <property type="entry name" value="TPR-like"/>
    <property type="match status" value="1"/>
</dbReference>
<evidence type="ECO:0000256" key="1">
    <source>
        <dbReference type="PROSITE-ProRule" id="PRU00339"/>
    </source>
</evidence>
<accession>A0A5D4K6W3</accession>
<reference evidence="3 4" key="1">
    <citation type="submission" date="2019-08" db="EMBL/GenBank/DDBJ databases">
        <title>Bacillus genomes from the desert of Cuatro Cienegas, Coahuila.</title>
        <authorList>
            <person name="Olmedo-Alvarez G."/>
        </authorList>
    </citation>
    <scope>NUCLEOTIDE SEQUENCE [LARGE SCALE GENOMIC DNA]</scope>
    <source>
        <strain evidence="3 4">CH40_1T</strain>
    </source>
</reference>
<feature type="repeat" description="TPR" evidence="1">
    <location>
        <begin position="100"/>
        <end position="133"/>
    </location>
</feature>
<name>A0A5D4K6W3_9BACI</name>
<organism evidence="3 4">
    <name type="scientific">Rossellomorea vietnamensis</name>
    <dbReference type="NCBI Taxonomy" id="218284"/>
    <lineage>
        <taxon>Bacteria</taxon>
        <taxon>Bacillati</taxon>
        <taxon>Bacillota</taxon>
        <taxon>Bacilli</taxon>
        <taxon>Bacillales</taxon>
        <taxon>Bacillaceae</taxon>
        <taxon>Rossellomorea</taxon>
    </lineage>
</organism>
<feature type="coiled-coil region" evidence="2">
    <location>
        <begin position="1"/>
        <end position="28"/>
    </location>
</feature>
<dbReference type="InterPro" id="IPR019734">
    <property type="entry name" value="TPR_rpt"/>
</dbReference>